<sequence length="79" mass="7873">WLEADEIRLRAWAADAAAAECGEGIAVLAAGSGPVRIGEAQRDRAAAAGRDPGEHAWVETVAAAELAAAAGGRGVHDAA</sequence>
<keyword evidence="2" id="KW-1185">Reference proteome</keyword>
<feature type="non-terminal residue" evidence="1">
    <location>
        <position position="1"/>
    </location>
</feature>
<protein>
    <submittedName>
        <fullName evidence="1">Uncharacterized protein</fullName>
    </submittedName>
</protein>
<accession>A0ABV4USZ2</accession>
<gene>
    <name evidence="1" type="ORF">ACETWP_17365</name>
</gene>
<feature type="non-terminal residue" evidence="1">
    <location>
        <position position="79"/>
    </location>
</feature>
<organism evidence="1 2">
    <name type="scientific">Arthrobacter halodurans</name>
    <dbReference type="NCBI Taxonomy" id="516699"/>
    <lineage>
        <taxon>Bacteria</taxon>
        <taxon>Bacillati</taxon>
        <taxon>Actinomycetota</taxon>
        <taxon>Actinomycetes</taxon>
        <taxon>Micrococcales</taxon>
        <taxon>Micrococcaceae</taxon>
        <taxon>Arthrobacter</taxon>
    </lineage>
</organism>
<evidence type="ECO:0000313" key="2">
    <source>
        <dbReference type="Proteomes" id="UP001575652"/>
    </source>
</evidence>
<proteinExistence type="predicted"/>
<dbReference type="Proteomes" id="UP001575652">
    <property type="component" value="Unassembled WGS sequence"/>
</dbReference>
<reference evidence="1 2" key="1">
    <citation type="submission" date="2024-09" db="EMBL/GenBank/DDBJ databases">
        <authorList>
            <person name="Salinas-Garcia M.A."/>
            <person name="Prieme A."/>
        </authorList>
    </citation>
    <scope>NUCLEOTIDE SEQUENCE [LARGE SCALE GENOMIC DNA]</scope>
    <source>
        <strain evidence="1 2">DSM 21081</strain>
    </source>
</reference>
<dbReference type="RefSeq" id="WP_373973539.1">
    <property type="nucleotide sequence ID" value="NZ_JBHDLJ010000046.1"/>
</dbReference>
<evidence type="ECO:0000313" key="1">
    <source>
        <dbReference type="EMBL" id="MFB0836361.1"/>
    </source>
</evidence>
<dbReference type="EMBL" id="JBHDLJ010000046">
    <property type="protein sequence ID" value="MFB0836361.1"/>
    <property type="molecule type" value="Genomic_DNA"/>
</dbReference>
<comment type="caution">
    <text evidence="1">The sequence shown here is derived from an EMBL/GenBank/DDBJ whole genome shotgun (WGS) entry which is preliminary data.</text>
</comment>
<name>A0ABV4USZ2_9MICC</name>